<organism evidence="1 2">
    <name type="scientific">Lentinula edodes</name>
    <name type="common">Shiitake mushroom</name>
    <name type="synonym">Lentinus edodes</name>
    <dbReference type="NCBI Taxonomy" id="5353"/>
    <lineage>
        <taxon>Eukaryota</taxon>
        <taxon>Fungi</taxon>
        <taxon>Dikarya</taxon>
        <taxon>Basidiomycota</taxon>
        <taxon>Agaricomycotina</taxon>
        <taxon>Agaricomycetes</taxon>
        <taxon>Agaricomycetidae</taxon>
        <taxon>Agaricales</taxon>
        <taxon>Marasmiineae</taxon>
        <taxon>Omphalotaceae</taxon>
        <taxon>Lentinula</taxon>
    </lineage>
</organism>
<sequence>MTGKLQLATEKIARLHYLHCLYIARLRQIGRCGNEVRPNNDSKIRSMLEGAMPTAGTKDSWRKDLGTWQQNRTQVTLLASDELARKVDINAQSCTIK</sequence>
<dbReference type="Proteomes" id="UP000188533">
    <property type="component" value="Unassembled WGS sequence"/>
</dbReference>
<proteinExistence type="predicted"/>
<comment type="caution">
    <text evidence="1">The sequence shown here is derived from an EMBL/GenBank/DDBJ whole genome shotgun (WGS) entry which is preliminary data.</text>
</comment>
<keyword evidence="2" id="KW-1185">Reference proteome</keyword>
<reference evidence="1 2" key="2">
    <citation type="submission" date="2017-02" db="EMBL/GenBank/DDBJ databases">
        <title>A genome survey and senescence transcriptome analysis in Lentinula edodes.</title>
        <authorList>
            <person name="Sakamoto Y."/>
            <person name="Nakade K."/>
            <person name="Sato S."/>
            <person name="Yoshida Y."/>
            <person name="Miyazaki K."/>
            <person name="Natsume S."/>
            <person name="Konno N."/>
        </authorList>
    </citation>
    <scope>NUCLEOTIDE SEQUENCE [LARGE SCALE GENOMIC DNA]</scope>
    <source>
        <strain evidence="1 2">NBRC 111202</strain>
    </source>
</reference>
<reference evidence="1 2" key="1">
    <citation type="submission" date="2016-08" db="EMBL/GenBank/DDBJ databases">
        <authorList>
            <consortium name="Lentinula edodes genome sequencing consortium"/>
            <person name="Sakamoto Y."/>
            <person name="Nakade K."/>
            <person name="Sato S."/>
            <person name="Yoshida Y."/>
            <person name="Miyazaki K."/>
            <person name="Natsume S."/>
            <person name="Konno N."/>
        </authorList>
    </citation>
    <scope>NUCLEOTIDE SEQUENCE [LARGE SCALE GENOMIC DNA]</scope>
    <source>
        <strain evidence="1 2">NBRC 111202</strain>
    </source>
</reference>
<evidence type="ECO:0000313" key="1">
    <source>
        <dbReference type="EMBL" id="GAW03051.1"/>
    </source>
</evidence>
<dbReference type="EMBL" id="BDGU01000126">
    <property type="protein sequence ID" value="GAW03051.1"/>
    <property type="molecule type" value="Genomic_DNA"/>
</dbReference>
<name>A0A1Q3E7A0_LENED</name>
<gene>
    <name evidence="1" type="ORF">LENED_004740</name>
</gene>
<accession>A0A1Q3E7A0</accession>
<dbReference type="AlphaFoldDB" id="A0A1Q3E7A0"/>
<evidence type="ECO:0000313" key="2">
    <source>
        <dbReference type="Proteomes" id="UP000188533"/>
    </source>
</evidence>
<protein>
    <submittedName>
        <fullName evidence="1">Uncharacterized protein</fullName>
    </submittedName>
</protein>